<dbReference type="Gramene" id="CDY31902">
    <property type="protein sequence ID" value="CDY31902"/>
    <property type="gene ID" value="GSBRNA2T00050650001"/>
</dbReference>
<dbReference type="PaxDb" id="3708-A0A078H318"/>
<proteinExistence type="predicted"/>
<dbReference type="Proteomes" id="UP000028999">
    <property type="component" value="Unassembled WGS sequence"/>
</dbReference>
<dbReference type="EMBL" id="LK032281">
    <property type="protein sequence ID" value="CDY31902.1"/>
    <property type="molecule type" value="Genomic_DNA"/>
</dbReference>
<evidence type="ECO:0000313" key="3">
    <source>
        <dbReference type="Proteomes" id="UP000028999"/>
    </source>
</evidence>
<evidence type="ECO:0000259" key="1">
    <source>
        <dbReference type="PROSITE" id="PS50250"/>
    </source>
</evidence>
<dbReference type="PANTHER" id="PTHR10758:SF2">
    <property type="entry name" value="26S PROTEASOME NON-ATPASE REGULATORY SUBUNIT 3"/>
    <property type="match status" value="1"/>
</dbReference>
<dbReference type="PANTHER" id="PTHR10758">
    <property type="entry name" value="26S PROTEASOME NON-ATPASE REGULATORY SUBUNIT 3/COP9 SIGNALOSOME COMPLEX SUBUNIT 3"/>
    <property type="match status" value="1"/>
</dbReference>
<protein>
    <submittedName>
        <fullName evidence="2">BnaC07g15520D protein</fullName>
    </submittedName>
</protein>
<accession>A0A078H318</accession>
<sequence length="72" mass="8349">MEKALRPYFELTNAVRIGDLELFRTVQEKFSETFAQDRTPNLIVRLRHNVIRTGLRNISISYSRISLPDGAI</sequence>
<evidence type="ECO:0000313" key="2">
    <source>
        <dbReference type="EMBL" id="CDY31902.1"/>
    </source>
</evidence>
<dbReference type="PROSITE" id="PS50250">
    <property type="entry name" value="PCI"/>
    <property type="match status" value="1"/>
</dbReference>
<dbReference type="Pfam" id="PF01399">
    <property type="entry name" value="PCI"/>
    <property type="match status" value="1"/>
</dbReference>
<keyword evidence="3" id="KW-1185">Reference proteome</keyword>
<name>A0A078H318_BRANA</name>
<feature type="domain" description="PCI" evidence="1">
    <location>
        <begin position="1"/>
        <end position="72"/>
    </location>
</feature>
<gene>
    <name evidence="2" type="primary">BnaC07g15520D</name>
    <name evidence="2" type="ORF">GSBRNA2T00050650001</name>
</gene>
<dbReference type="AlphaFoldDB" id="A0A078H318"/>
<organism evidence="2 3">
    <name type="scientific">Brassica napus</name>
    <name type="common">Rape</name>
    <dbReference type="NCBI Taxonomy" id="3708"/>
    <lineage>
        <taxon>Eukaryota</taxon>
        <taxon>Viridiplantae</taxon>
        <taxon>Streptophyta</taxon>
        <taxon>Embryophyta</taxon>
        <taxon>Tracheophyta</taxon>
        <taxon>Spermatophyta</taxon>
        <taxon>Magnoliopsida</taxon>
        <taxon>eudicotyledons</taxon>
        <taxon>Gunneridae</taxon>
        <taxon>Pentapetalae</taxon>
        <taxon>rosids</taxon>
        <taxon>malvids</taxon>
        <taxon>Brassicales</taxon>
        <taxon>Brassicaceae</taxon>
        <taxon>Brassiceae</taxon>
        <taxon>Brassica</taxon>
    </lineage>
</organism>
<dbReference type="InterPro" id="IPR000717">
    <property type="entry name" value="PCI_dom"/>
</dbReference>
<reference evidence="2 3" key="1">
    <citation type="journal article" date="2014" name="Science">
        <title>Plant genetics. Early allopolyploid evolution in the post-Neolithic Brassica napus oilseed genome.</title>
        <authorList>
            <person name="Chalhoub B."/>
            <person name="Denoeud F."/>
            <person name="Liu S."/>
            <person name="Parkin I.A."/>
            <person name="Tang H."/>
            <person name="Wang X."/>
            <person name="Chiquet J."/>
            <person name="Belcram H."/>
            <person name="Tong C."/>
            <person name="Samans B."/>
            <person name="Correa M."/>
            <person name="Da Silva C."/>
            <person name="Just J."/>
            <person name="Falentin C."/>
            <person name="Koh C.S."/>
            <person name="Le Clainche I."/>
            <person name="Bernard M."/>
            <person name="Bento P."/>
            <person name="Noel B."/>
            <person name="Labadie K."/>
            <person name="Alberti A."/>
            <person name="Charles M."/>
            <person name="Arnaud D."/>
            <person name="Guo H."/>
            <person name="Daviaud C."/>
            <person name="Alamery S."/>
            <person name="Jabbari K."/>
            <person name="Zhao M."/>
            <person name="Edger P.P."/>
            <person name="Chelaifa H."/>
            <person name="Tack D."/>
            <person name="Lassalle G."/>
            <person name="Mestiri I."/>
            <person name="Schnel N."/>
            <person name="Le Paslier M.C."/>
            <person name="Fan G."/>
            <person name="Renault V."/>
            <person name="Bayer P.E."/>
            <person name="Golicz A.A."/>
            <person name="Manoli S."/>
            <person name="Lee T.H."/>
            <person name="Thi V.H."/>
            <person name="Chalabi S."/>
            <person name="Hu Q."/>
            <person name="Fan C."/>
            <person name="Tollenaere R."/>
            <person name="Lu Y."/>
            <person name="Battail C."/>
            <person name="Shen J."/>
            <person name="Sidebottom C.H."/>
            <person name="Wang X."/>
            <person name="Canaguier A."/>
            <person name="Chauveau A."/>
            <person name="Berard A."/>
            <person name="Deniot G."/>
            <person name="Guan M."/>
            <person name="Liu Z."/>
            <person name="Sun F."/>
            <person name="Lim Y.P."/>
            <person name="Lyons E."/>
            <person name="Town C.D."/>
            <person name="Bancroft I."/>
            <person name="Wang X."/>
            <person name="Meng J."/>
            <person name="Ma J."/>
            <person name="Pires J.C."/>
            <person name="King G.J."/>
            <person name="Brunel D."/>
            <person name="Delourme R."/>
            <person name="Renard M."/>
            <person name="Aury J.M."/>
            <person name="Adams K.L."/>
            <person name="Batley J."/>
            <person name="Snowdon R.J."/>
            <person name="Tost J."/>
            <person name="Edwards D."/>
            <person name="Zhou Y."/>
            <person name="Hua W."/>
            <person name="Sharpe A.G."/>
            <person name="Paterson A.H."/>
            <person name="Guan C."/>
            <person name="Wincker P."/>
        </authorList>
    </citation>
    <scope>NUCLEOTIDE SEQUENCE [LARGE SCALE GENOMIC DNA]</scope>
    <source>
        <strain evidence="3">cv. Darmor-bzh</strain>
    </source>
</reference>
<dbReference type="InterPro" id="IPR050756">
    <property type="entry name" value="CSN3"/>
</dbReference>
<dbReference type="STRING" id="3708.A0A078H318"/>